<dbReference type="InterPro" id="IPR003661">
    <property type="entry name" value="HisK_dim/P_dom"/>
</dbReference>
<sequence>MKKILVIEDEEPLREDILETLECLEYEGIAAENGVIGVKLAQEHLPDLIICDIMMPELDGYGVFTSLRTHPQTATIPFIFLSAKADKSDLRQGMNLGADDYLTKPFTIADLSEAISAQIQKREVIEDQANQKLDELRTNISRSLPHEFRTPLQGILSLSEIVLSDYDLLDSKTMRNMLYEINNSAQRLSKLIHNFMLYAELEVIATDQERVAELRSNQTFTPETLIKYLASIKFQKAERVADLHLNLQDAIIQISEQDLQKVIEEIIDNSLKFSSAGTPIYIESSLKDSKYILSVLNYGQGMTQDQIAKVGAYMQFDRKLYEQQGSGLGLQIAKRLTELHDGSLTIYSNPGKDTKVEIALPIFQE</sequence>
<dbReference type="SUPFAM" id="SSF47384">
    <property type="entry name" value="Homodimeric domain of signal transducing histidine kinase"/>
    <property type="match status" value="1"/>
</dbReference>
<dbReference type="Pfam" id="PF00072">
    <property type="entry name" value="Response_reg"/>
    <property type="match status" value="1"/>
</dbReference>
<dbReference type="InterPro" id="IPR011006">
    <property type="entry name" value="CheY-like_superfamily"/>
</dbReference>
<dbReference type="AlphaFoldDB" id="K9W2Y9"/>
<evidence type="ECO:0000259" key="7">
    <source>
        <dbReference type="PROSITE" id="PS50109"/>
    </source>
</evidence>
<dbReference type="SUPFAM" id="SSF55874">
    <property type="entry name" value="ATPase domain of HSP90 chaperone/DNA topoisomerase II/histidine kinase"/>
    <property type="match status" value="1"/>
</dbReference>
<dbReference type="Gene3D" id="3.40.50.2300">
    <property type="match status" value="1"/>
</dbReference>
<dbReference type="Pfam" id="PF02518">
    <property type="entry name" value="HATPase_c"/>
    <property type="match status" value="1"/>
</dbReference>
<evidence type="ECO:0000256" key="3">
    <source>
        <dbReference type="ARBA" id="ARBA00022553"/>
    </source>
</evidence>
<dbReference type="eggNOG" id="COG0745">
    <property type="taxonomic scope" value="Bacteria"/>
</dbReference>
<dbReference type="RefSeq" id="WP_015203908.1">
    <property type="nucleotide sequence ID" value="NC_019753.1"/>
</dbReference>
<proteinExistence type="predicted"/>
<dbReference type="eggNOG" id="COG0642">
    <property type="taxonomic scope" value="Bacteria"/>
</dbReference>
<feature type="modified residue" description="4-aspartylphosphate" evidence="6">
    <location>
        <position position="52"/>
    </location>
</feature>
<evidence type="ECO:0000259" key="8">
    <source>
        <dbReference type="PROSITE" id="PS50110"/>
    </source>
</evidence>
<feature type="domain" description="Histidine kinase" evidence="7">
    <location>
        <begin position="143"/>
        <end position="364"/>
    </location>
</feature>
<reference evidence="9 10" key="1">
    <citation type="submission" date="2012-06" db="EMBL/GenBank/DDBJ databases">
        <title>Finished chromosome of genome of Crinalium epipsammum PCC 9333.</title>
        <authorList>
            <consortium name="US DOE Joint Genome Institute"/>
            <person name="Gugger M."/>
            <person name="Coursin T."/>
            <person name="Rippka R."/>
            <person name="Tandeau De Marsac N."/>
            <person name="Huntemann M."/>
            <person name="Wei C.-L."/>
            <person name="Han J."/>
            <person name="Detter J.C."/>
            <person name="Han C."/>
            <person name="Tapia R."/>
            <person name="Davenport K."/>
            <person name="Daligault H."/>
            <person name="Erkkila T."/>
            <person name="Gu W."/>
            <person name="Munk A.C.C."/>
            <person name="Teshima H."/>
            <person name="Xu Y."/>
            <person name="Chain P."/>
            <person name="Chen A."/>
            <person name="Krypides N."/>
            <person name="Mavromatis K."/>
            <person name="Markowitz V."/>
            <person name="Szeto E."/>
            <person name="Ivanova N."/>
            <person name="Mikhailova N."/>
            <person name="Ovchinnikova G."/>
            <person name="Pagani I."/>
            <person name="Pati A."/>
            <person name="Goodwin L."/>
            <person name="Peters L."/>
            <person name="Pitluck S."/>
            <person name="Woyke T."/>
            <person name="Kerfeld C."/>
        </authorList>
    </citation>
    <scope>NUCLEOTIDE SEQUENCE [LARGE SCALE GENOMIC DNA]</scope>
    <source>
        <strain evidence="9 10">PCC 9333</strain>
    </source>
</reference>
<evidence type="ECO:0000256" key="4">
    <source>
        <dbReference type="ARBA" id="ARBA00022777"/>
    </source>
</evidence>
<evidence type="ECO:0000256" key="6">
    <source>
        <dbReference type="PROSITE-ProRule" id="PRU00169"/>
    </source>
</evidence>
<dbReference type="STRING" id="1173022.Cri9333_2961"/>
<dbReference type="HOGENOM" id="CLU_000445_114_72_3"/>
<dbReference type="GO" id="GO:0000155">
    <property type="term" value="F:phosphorelay sensor kinase activity"/>
    <property type="evidence" value="ECO:0007669"/>
    <property type="project" value="InterPro"/>
</dbReference>
<keyword evidence="3 6" id="KW-0597">Phosphoprotein</keyword>
<dbReference type="Proteomes" id="UP000010472">
    <property type="component" value="Chromosome"/>
</dbReference>
<keyword evidence="4 9" id="KW-0808">Transferase</keyword>
<dbReference type="SMART" id="SM00448">
    <property type="entry name" value="REC"/>
    <property type="match status" value="1"/>
</dbReference>
<dbReference type="Gene3D" id="3.30.565.10">
    <property type="entry name" value="Histidine kinase-like ATPase, C-terminal domain"/>
    <property type="match status" value="1"/>
</dbReference>
<protein>
    <recommendedName>
        <fullName evidence="2">histidine kinase</fullName>
        <ecNumber evidence="2">2.7.13.3</ecNumber>
    </recommendedName>
</protein>
<dbReference type="PRINTS" id="PR00344">
    <property type="entry name" value="BCTRLSENSOR"/>
</dbReference>
<organism evidence="9 10">
    <name type="scientific">Crinalium epipsammum PCC 9333</name>
    <dbReference type="NCBI Taxonomy" id="1173022"/>
    <lineage>
        <taxon>Bacteria</taxon>
        <taxon>Bacillati</taxon>
        <taxon>Cyanobacteriota</taxon>
        <taxon>Cyanophyceae</taxon>
        <taxon>Gomontiellales</taxon>
        <taxon>Gomontiellaceae</taxon>
        <taxon>Crinalium</taxon>
    </lineage>
</organism>
<dbReference type="SMART" id="SM00387">
    <property type="entry name" value="HATPase_c"/>
    <property type="match status" value="1"/>
</dbReference>
<dbReference type="EMBL" id="CP003620">
    <property type="protein sequence ID" value="AFZ13800.1"/>
    <property type="molecule type" value="Genomic_DNA"/>
</dbReference>
<accession>K9W2Y9</accession>
<dbReference type="InterPro" id="IPR001789">
    <property type="entry name" value="Sig_transdc_resp-reg_receiver"/>
</dbReference>
<gene>
    <name evidence="9" type="ORF">Cri9333_2961</name>
</gene>
<dbReference type="InterPro" id="IPR005467">
    <property type="entry name" value="His_kinase_dom"/>
</dbReference>
<dbReference type="InterPro" id="IPR004358">
    <property type="entry name" value="Sig_transdc_His_kin-like_C"/>
</dbReference>
<dbReference type="PROSITE" id="PS50109">
    <property type="entry name" value="HIS_KIN"/>
    <property type="match status" value="1"/>
</dbReference>
<evidence type="ECO:0000313" key="10">
    <source>
        <dbReference type="Proteomes" id="UP000010472"/>
    </source>
</evidence>
<evidence type="ECO:0000313" key="9">
    <source>
        <dbReference type="EMBL" id="AFZ13800.1"/>
    </source>
</evidence>
<keyword evidence="4 9" id="KW-0418">Kinase</keyword>
<dbReference type="SUPFAM" id="SSF52172">
    <property type="entry name" value="CheY-like"/>
    <property type="match status" value="1"/>
</dbReference>
<keyword evidence="5" id="KW-0902">Two-component regulatory system</keyword>
<dbReference type="InterPro" id="IPR003594">
    <property type="entry name" value="HATPase_dom"/>
</dbReference>
<evidence type="ECO:0000256" key="2">
    <source>
        <dbReference type="ARBA" id="ARBA00012438"/>
    </source>
</evidence>
<dbReference type="Gene3D" id="1.10.287.130">
    <property type="match status" value="1"/>
</dbReference>
<evidence type="ECO:0000256" key="1">
    <source>
        <dbReference type="ARBA" id="ARBA00000085"/>
    </source>
</evidence>
<keyword evidence="10" id="KW-1185">Reference proteome</keyword>
<evidence type="ECO:0000256" key="5">
    <source>
        <dbReference type="ARBA" id="ARBA00023012"/>
    </source>
</evidence>
<dbReference type="PROSITE" id="PS50110">
    <property type="entry name" value="RESPONSE_REGULATORY"/>
    <property type="match status" value="1"/>
</dbReference>
<dbReference type="EC" id="2.7.13.3" evidence="2"/>
<dbReference type="KEGG" id="cep:Cri9333_2961"/>
<dbReference type="PANTHER" id="PTHR43547">
    <property type="entry name" value="TWO-COMPONENT HISTIDINE KINASE"/>
    <property type="match status" value="1"/>
</dbReference>
<feature type="domain" description="Response regulatory" evidence="8">
    <location>
        <begin position="3"/>
        <end position="119"/>
    </location>
</feature>
<comment type="catalytic activity">
    <reaction evidence="1">
        <text>ATP + protein L-histidine = ADP + protein N-phospho-L-histidine.</text>
        <dbReference type="EC" id="2.7.13.3"/>
    </reaction>
</comment>
<name>K9W2Y9_9CYAN</name>
<dbReference type="InterPro" id="IPR036097">
    <property type="entry name" value="HisK_dim/P_sf"/>
</dbReference>
<dbReference type="PANTHER" id="PTHR43547:SF2">
    <property type="entry name" value="HYBRID SIGNAL TRANSDUCTION HISTIDINE KINASE C"/>
    <property type="match status" value="1"/>
</dbReference>
<dbReference type="SMART" id="SM00388">
    <property type="entry name" value="HisKA"/>
    <property type="match status" value="1"/>
</dbReference>
<dbReference type="Pfam" id="PF00512">
    <property type="entry name" value="HisKA"/>
    <property type="match status" value="1"/>
</dbReference>
<dbReference type="CDD" id="cd00082">
    <property type="entry name" value="HisKA"/>
    <property type="match status" value="1"/>
</dbReference>
<dbReference type="OrthoDB" id="9812260at2"/>
<dbReference type="InterPro" id="IPR036890">
    <property type="entry name" value="HATPase_C_sf"/>
</dbReference>